<dbReference type="SMART" id="SM00558">
    <property type="entry name" value="JmjC"/>
    <property type="match status" value="1"/>
</dbReference>
<reference evidence="5" key="1">
    <citation type="submission" date="2022-12" db="EMBL/GenBank/DDBJ databases">
        <title>Chromosome-level genome assembly of the bean flower thrips Megalurothrips usitatus.</title>
        <authorList>
            <person name="Ma L."/>
            <person name="Liu Q."/>
            <person name="Li H."/>
            <person name="Cai W."/>
        </authorList>
    </citation>
    <scope>NUCLEOTIDE SEQUENCE</scope>
    <source>
        <strain evidence="5">Cailab_2022a</strain>
    </source>
</reference>
<comment type="caution">
    <text evidence="5">The sequence shown here is derived from an EMBL/GenBank/DDBJ whole genome shotgun (WGS) entry which is preliminary data.</text>
</comment>
<feature type="domain" description="JmjC" evidence="4">
    <location>
        <begin position="100"/>
        <end position="259"/>
    </location>
</feature>
<keyword evidence="2" id="KW-0963">Cytoplasm</keyword>
<keyword evidence="6" id="KW-1185">Reference proteome</keyword>
<dbReference type="InterPro" id="IPR003347">
    <property type="entry name" value="JmjC_dom"/>
</dbReference>
<gene>
    <name evidence="5" type="ORF">ONE63_000119</name>
</gene>
<accession>A0AAV7XZY7</accession>
<sequence length="399" mass="45531">MSEERGTSTRIAAVTEDVVLSLKKPVVFHGLIEDWEVLKWGLDGWSTVFGNKEIPFRNGIRNCSSHPLWEGISATKEMALSQFFGLHRNSSDRMKGEKWYYFDYKRASEWLPSKALESVSWARFGFPDLGAKDATLWIGSRGAHTPCHFDTYGVNLVAQVFGTKRWILFPPSESKNLKPTRVPYEESSVYSMWNFSCPLPSHFYSGVKEVYVIELKAGDVLFVPQHWWHYVESLDLSISINTWIPTSLDDKCRLDEALVRFLMSQVSTQLDEEERQMLLNPNERDITSLDLHRMTDLIYMFKEASEPEVTEPPIKQQKLDGLTNQLCGIKNNAEFVPCVCASTLKTIMDPTCSCSSKEHHQTVMGQQDSSFSVSLGRVINAFCDPEVILKVREKFVQSS</sequence>
<dbReference type="PROSITE" id="PS51184">
    <property type="entry name" value="JMJC"/>
    <property type="match status" value="1"/>
</dbReference>
<dbReference type="Gene3D" id="2.60.120.10">
    <property type="entry name" value="Jelly Rolls"/>
    <property type="match status" value="1"/>
</dbReference>
<comment type="function">
    <text evidence="3">May play a role in cellular stress response.</text>
</comment>
<comment type="subcellular location">
    <subcellularLocation>
        <location evidence="1">Cytoplasm</location>
    </subcellularLocation>
</comment>
<evidence type="ECO:0000256" key="2">
    <source>
        <dbReference type="ARBA" id="ARBA00022490"/>
    </source>
</evidence>
<dbReference type="PANTHER" id="PTHR12461:SF43">
    <property type="entry name" value="HSPB1-ASSOCIATED PROTEIN 1"/>
    <property type="match status" value="1"/>
</dbReference>
<evidence type="ECO:0000256" key="3">
    <source>
        <dbReference type="ARBA" id="ARBA00037342"/>
    </source>
</evidence>
<proteinExistence type="predicted"/>
<evidence type="ECO:0000313" key="5">
    <source>
        <dbReference type="EMBL" id="KAJ1531439.1"/>
    </source>
</evidence>
<dbReference type="EMBL" id="JAPTSV010000001">
    <property type="protein sequence ID" value="KAJ1531439.1"/>
    <property type="molecule type" value="Genomic_DNA"/>
</dbReference>
<dbReference type="Pfam" id="PF13621">
    <property type="entry name" value="Cupin_8"/>
    <property type="match status" value="1"/>
</dbReference>
<dbReference type="GO" id="GO:0005737">
    <property type="term" value="C:cytoplasm"/>
    <property type="evidence" value="ECO:0007669"/>
    <property type="project" value="UniProtKB-SubCell"/>
</dbReference>
<dbReference type="SUPFAM" id="SSF51197">
    <property type="entry name" value="Clavaminate synthase-like"/>
    <property type="match status" value="1"/>
</dbReference>
<dbReference type="PANTHER" id="PTHR12461">
    <property type="entry name" value="HYPOXIA-INDUCIBLE FACTOR 1 ALPHA INHIBITOR-RELATED"/>
    <property type="match status" value="1"/>
</dbReference>
<dbReference type="AlphaFoldDB" id="A0AAV7XZY7"/>
<evidence type="ECO:0000256" key="1">
    <source>
        <dbReference type="ARBA" id="ARBA00004496"/>
    </source>
</evidence>
<protein>
    <recommendedName>
        <fullName evidence="4">JmjC domain-containing protein</fullName>
    </recommendedName>
</protein>
<dbReference type="Proteomes" id="UP001075354">
    <property type="component" value="Chromosome 1"/>
</dbReference>
<dbReference type="InterPro" id="IPR041667">
    <property type="entry name" value="Cupin_8"/>
</dbReference>
<evidence type="ECO:0000259" key="4">
    <source>
        <dbReference type="PROSITE" id="PS51184"/>
    </source>
</evidence>
<name>A0AAV7XZY7_9NEOP</name>
<dbReference type="InterPro" id="IPR014710">
    <property type="entry name" value="RmlC-like_jellyroll"/>
</dbReference>
<evidence type="ECO:0000313" key="6">
    <source>
        <dbReference type="Proteomes" id="UP001075354"/>
    </source>
</evidence>
<organism evidence="5 6">
    <name type="scientific">Megalurothrips usitatus</name>
    <name type="common">bean blossom thrips</name>
    <dbReference type="NCBI Taxonomy" id="439358"/>
    <lineage>
        <taxon>Eukaryota</taxon>
        <taxon>Metazoa</taxon>
        <taxon>Ecdysozoa</taxon>
        <taxon>Arthropoda</taxon>
        <taxon>Hexapoda</taxon>
        <taxon>Insecta</taxon>
        <taxon>Pterygota</taxon>
        <taxon>Neoptera</taxon>
        <taxon>Paraneoptera</taxon>
        <taxon>Thysanoptera</taxon>
        <taxon>Terebrantia</taxon>
        <taxon>Thripoidea</taxon>
        <taxon>Thripidae</taxon>
        <taxon>Megalurothrips</taxon>
    </lineage>
</organism>